<accession>A0A427NI85</accession>
<evidence type="ECO:0000313" key="3">
    <source>
        <dbReference type="Proteomes" id="UP000272140"/>
    </source>
</evidence>
<protein>
    <submittedName>
        <fullName evidence="2">Uncharacterized protein</fullName>
    </submittedName>
</protein>
<organism evidence="2 3">
    <name type="scientific">Burkholderia cenocepacia</name>
    <dbReference type="NCBI Taxonomy" id="95486"/>
    <lineage>
        <taxon>Bacteria</taxon>
        <taxon>Pseudomonadati</taxon>
        <taxon>Pseudomonadota</taxon>
        <taxon>Betaproteobacteria</taxon>
        <taxon>Burkholderiales</taxon>
        <taxon>Burkholderiaceae</taxon>
        <taxon>Burkholderia</taxon>
        <taxon>Burkholderia cepacia complex</taxon>
    </lineage>
</organism>
<name>A0A427NI85_9BURK</name>
<dbReference type="Proteomes" id="UP000272140">
    <property type="component" value="Unassembled WGS sequence"/>
</dbReference>
<dbReference type="AlphaFoldDB" id="A0A427NI85"/>
<evidence type="ECO:0000313" key="2">
    <source>
        <dbReference type="EMBL" id="RSC02508.1"/>
    </source>
</evidence>
<dbReference type="EMBL" id="RKIO01000004">
    <property type="protein sequence ID" value="RSC02508.1"/>
    <property type="molecule type" value="Genomic_DNA"/>
</dbReference>
<gene>
    <name evidence="2" type="ORF">EGT41_24075</name>
</gene>
<reference evidence="3" key="1">
    <citation type="submission" date="2018-11" db="EMBL/GenBank/DDBJ databases">
        <title>FDA dAtabase for Regulatory Grade micrObial Sequences (FDA-ARGOS): Supporting development and validation of Infectious Disease Dx tests.</title>
        <authorList>
            <person name="Goldberg B."/>
            <person name="Campos J."/>
            <person name="Tallon L."/>
            <person name="Sadzewicz L."/>
            <person name="Zhao X."/>
            <person name="Vavikolanu K."/>
            <person name="Mehta A."/>
            <person name="Aluvathingal J."/>
            <person name="Nadendla S."/>
            <person name="Geyer C."/>
            <person name="Nandy P."/>
            <person name="Yan Y."/>
            <person name="Sichtig H."/>
        </authorList>
    </citation>
    <scope>NUCLEOTIDE SEQUENCE [LARGE SCALE GENOMIC DNA]</scope>
    <source>
        <strain evidence="3">FDAARGOS_544</strain>
    </source>
</reference>
<sequence>MHARQHDEGLPASTGSRGACLRCGLFDRHAHTAPRGSARGRRDRANARGPGFGRFKRRACRAPVQGEQS</sequence>
<proteinExistence type="predicted"/>
<evidence type="ECO:0000256" key="1">
    <source>
        <dbReference type="SAM" id="MobiDB-lite"/>
    </source>
</evidence>
<comment type="caution">
    <text evidence="2">The sequence shown here is derived from an EMBL/GenBank/DDBJ whole genome shotgun (WGS) entry which is preliminary data.</text>
</comment>
<feature type="region of interest" description="Disordered" evidence="1">
    <location>
        <begin position="31"/>
        <end position="69"/>
    </location>
</feature>